<organism evidence="2 3">
    <name type="scientific">Quercus lobata</name>
    <name type="common">Valley oak</name>
    <dbReference type="NCBI Taxonomy" id="97700"/>
    <lineage>
        <taxon>Eukaryota</taxon>
        <taxon>Viridiplantae</taxon>
        <taxon>Streptophyta</taxon>
        <taxon>Embryophyta</taxon>
        <taxon>Tracheophyta</taxon>
        <taxon>Spermatophyta</taxon>
        <taxon>Magnoliopsida</taxon>
        <taxon>eudicotyledons</taxon>
        <taxon>Gunneridae</taxon>
        <taxon>Pentapetalae</taxon>
        <taxon>rosids</taxon>
        <taxon>fabids</taxon>
        <taxon>Fagales</taxon>
        <taxon>Fagaceae</taxon>
        <taxon>Quercus</taxon>
    </lineage>
</organism>
<dbReference type="InParanoid" id="A0A7N2MSB8"/>
<dbReference type="OMA" id="TECFAIC"/>
<reference evidence="2 3" key="1">
    <citation type="journal article" date="2016" name="G3 (Bethesda)">
        <title>First Draft Assembly and Annotation of the Genome of a California Endemic Oak Quercus lobata Nee (Fagaceae).</title>
        <authorList>
            <person name="Sork V.L."/>
            <person name="Fitz-Gibbon S.T."/>
            <person name="Puiu D."/>
            <person name="Crepeau M."/>
            <person name="Gugger P.F."/>
            <person name="Sherman R."/>
            <person name="Stevens K."/>
            <person name="Langley C.H."/>
            <person name="Pellegrini M."/>
            <person name="Salzberg S.L."/>
        </authorList>
    </citation>
    <scope>NUCLEOTIDE SEQUENCE [LARGE SCALE GENOMIC DNA]</scope>
    <source>
        <strain evidence="2 3">cv. SW786</strain>
    </source>
</reference>
<keyword evidence="3" id="KW-1185">Reference proteome</keyword>
<dbReference type="InterPro" id="IPR045012">
    <property type="entry name" value="NLP"/>
</dbReference>
<dbReference type="EMBL" id="LRBV02000010">
    <property type="status" value="NOT_ANNOTATED_CDS"/>
    <property type="molecule type" value="Genomic_DNA"/>
</dbReference>
<reference evidence="2" key="2">
    <citation type="submission" date="2021-01" db="UniProtKB">
        <authorList>
            <consortium name="EnsemblPlants"/>
        </authorList>
    </citation>
    <scope>IDENTIFICATION</scope>
</reference>
<dbReference type="PANTHER" id="PTHR32002">
    <property type="entry name" value="PROTEIN NLP8"/>
    <property type="match status" value="1"/>
</dbReference>
<name>A0A7N2MSB8_QUELO</name>
<dbReference type="PANTHER" id="PTHR32002:SF41">
    <property type="entry name" value="PROTEIN NLP8"/>
    <property type="match status" value="1"/>
</dbReference>
<sequence length="473" mass="52952">MSVDEKMLKALSLFKASSGGGILAQVWVPMRLGDQHILSTCEQPYLLDKMLAGYREISRSFVFPTERRSGSFLGLPGRVFISKVPEWTSNVSYYNKIGYLRADHAAHHEDRGSIAVPVFDSPEMSCCAVLELITTKEKSNFNAELETVCNALQAVNLRTTEPPRLRPQCLSKNQRAALAEIIDVLRAVCHAHRLPLALTWIPCYYTEGAGDEMTRVRVREGNTNSNEKCILCIKETACYVNDRTMEGFVHACLVHHLEEGQGIAGKALHSNHPFFYADVKNYEISEYPLVHHACKFGLNAAVSIRLRSTYTGEDDYILELFLPVNMKGSAEQQFLLNNLSGTMQRIYNVVNSTEKMPLEVSNPSETEKSMPWLMASYVHNVIALIVPRKSMVPNILQLYRWDVGLSLNPNSSLTMMMMGGEPVGIMPSGFDNGEEESEEFEISKGYLTGVGVPECERQVLQNRVARGLTSRLD</sequence>
<accession>A0A7N2MSB8</accession>
<proteinExistence type="predicted"/>
<protein>
    <recommendedName>
        <fullName evidence="1">NLP1-9 GAF domain-containing protein</fullName>
    </recommendedName>
</protein>
<dbReference type="GO" id="GO:0003700">
    <property type="term" value="F:DNA-binding transcription factor activity"/>
    <property type="evidence" value="ECO:0007669"/>
    <property type="project" value="InterPro"/>
</dbReference>
<evidence type="ECO:0000259" key="1">
    <source>
        <dbReference type="Pfam" id="PF22922"/>
    </source>
</evidence>
<dbReference type="InterPro" id="IPR055081">
    <property type="entry name" value="NLP1-9_GAF"/>
</dbReference>
<evidence type="ECO:0000313" key="3">
    <source>
        <dbReference type="Proteomes" id="UP000594261"/>
    </source>
</evidence>
<dbReference type="Pfam" id="PF22922">
    <property type="entry name" value="GAF_NLP"/>
    <property type="match status" value="1"/>
</dbReference>
<feature type="domain" description="NLP1-9 GAF" evidence="1">
    <location>
        <begin position="168"/>
        <end position="348"/>
    </location>
</feature>
<dbReference type="Gramene" id="QL10p051929:mrna">
    <property type="protein sequence ID" value="QL10p051929:mrna"/>
    <property type="gene ID" value="QL10p051929"/>
</dbReference>
<dbReference type="EnsemblPlants" id="QL10p051929:mrna">
    <property type="protein sequence ID" value="QL10p051929:mrna"/>
    <property type="gene ID" value="QL10p051929"/>
</dbReference>
<dbReference type="AlphaFoldDB" id="A0A7N2MSB8"/>
<dbReference type="Proteomes" id="UP000594261">
    <property type="component" value="Chromosome 10"/>
</dbReference>
<evidence type="ECO:0000313" key="2">
    <source>
        <dbReference type="EnsemblPlants" id="QL10p051929:mrna"/>
    </source>
</evidence>